<dbReference type="InterPro" id="IPR003597">
    <property type="entry name" value="Ig_C1-set"/>
</dbReference>
<organism evidence="3 4">
    <name type="scientific">Lates calcarifer</name>
    <name type="common">Barramundi</name>
    <name type="synonym">Holocentrus calcarifer</name>
    <dbReference type="NCBI Taxonomy" id="8187"/>
    <lineage>
        <taxon>Eukaryota</taxon>
        <taxon>Metazoa</taxon>
        <taxon>Chordata</taxon>
        <taxon>Craniata</taxon>
        <taxon>Vertebrata</taxon>
        <taxon>Euteleostomi</taxon>
        <taxon>Actinopterygii</taxon>
        <taxon>Neopterygii</taxon>
        <taxon>Teleostei</taxon>
        <taxon>Neoteleostei</taxon>
        <taxon>Acanthomorphata</taxon>
        <taxon>Carangaria</taxon>
        <taxon>Carangaria incertae sedis</taxon>
        <taxon>Centropomidae</taxon>
        <taxon>Lates</taxon>
    </lineage>
</organism>
<keyword evidence="4" id="KW-1185">Reference proteome</keyword>
<keyword evidence="1" id="KW-0393">Immunoglobulin domain</keyword>
<reference evidence="4" key="1">
    <citation type="submission" date="2015-09" db="EMBL/GenBank/DDBJ databases">
        <authorList>
            <person name="Sai Rama Sridatta P."/>
        </authorList>
    </citation>
    <scope>NUCLEOTIDE SEQUENCE [LARGE SCALE GENOMIC DNA]</scope>
</reference>
<dbReference type="Pfam" id="PF07654">
    <property type="entry name" value="C1-set"/>
    <property type="match status" value="3"/>
</dbReference>
<reference evidence="3" key="2">
    <citation type="submission" date="2025-08" db="UniProtKB">
        <authorList>
            <consortium name="Ensembl"/>
        </authorList>
    </citation>
    <scope>IDENTIFICATION</scope>
</reference>
<dbReference type="InterPro" id="IPR007110">
    <property type="entry name" value="Ig-like_dom"/>
</dbReference>
<dbReference type="InterPro" id="IPR013783">
    <property type="entry name" value="Ig-like_fold"/>
</dbReference>
<dbReference type="InterPro" id="IPR036179">
    <property type="entry name" value="Ig-like_dom_sf"/>
</dbReference>
<evidence type="ECO:0000313" key="4">
    <source>
        <dbReference type="Proteomes" id="UP000314980"/>
    </source>
</evidence>
<proteinExistence type="predicted"/>
<sequence length="478" mass="54790">HQFHVYFVIKQIIYQIETKRSVYGDNLNFHIQHFKGNAFHAVLSYTNESTQLTSLCFNQCLAKNIFQYFNHTFVFPFLATSTGPTVFPLIPCGSGAGDMITLGCLATRFTPSSLTFTWNKNGTALTDFVQYPSIEKGNVYMGVSQIQVSKQDWDARQIWQCAVTHIAGKAQTSHITKPRVIYQLPTLKVLASSDEERRTEDKASFTCFAKDFSPKDYEIKWLKDNVEITDKIYEIKTTTGETKYKNGTKLYSAASFLTVQSRDLPAKLTCEFKGKKDEDEFHNSSVTYDLKDTCKCPEADVDINIEGPTLEDMFLHKKGYLKCHVKINKLDINYDDWIKGIKHYCIVELKDAFEPYKKLYERGQTLLRPSVFMMPPVEHKEKVTLTCYVKDFSPQEVFISWLVDDEAADSKTYKFSTTNPVENNGSYSAYGQLSLSLEQWKDKDMVYSSIVRSIGQRTFEKTNLVNLNMNVPETCKAQ</sequence>
<protein>
    <recommendedName>
        <fullName evidence="2">Ig-like domain-containing protein</fullName>
    </recommendedName>
</protein>
<dbReference type="STRING" id="8187.ENSLCAP00010040067"/>
<feature type="domain" description="Ig-like" evidence="2">
    <location>
        <begin position="369"/>
        <end position="466"/>
    </location>
</feature>
<dbReference type="Ensembl" id="ENSLCAT00010041014.1">
    <property type="protein sequence ID" value="ENSLCAP00010040067.1"/>
    <property type="gene ID" value="ENSLCAG00010018666.1"/>
</dbReference>
<dbReference type="Proteomes" id="UP000314980">
    <property type="component" value="Unassembled WGS sequence"/>
</dbReference>
<dbReference type="Gene3D" id="2.60.40.10">
    <property type="entry name" value="Immunoglobulins"/>
    <property type="match status" value="3"/>
</dbReference>
<dbReference type="PROSITE" id="PS50835">
    <property type="entry name" value="IG_LIKE"/>
    <property type="match status" value="3"/>
</dbReference>
<evidence type="ECO:0000256" key="1">
    <source>
        <dbReference type="ARBA" id="ARBA00023319"/>
    </source>
</evidence>
<feature type="domain" description="Ig-like" evidence="2">
    <location>
        <begin position="84"/>
        <end position="176"/>
    </location>
</feature>
<dbReference type="SUPFAM" id="SSF48726">
    <property type="entry name" value="Immunoglobulin"/>
    <property type="match status" value="3"/>
</dbReference>
<dbReference type="SMART" id="SM00407">
    <property type="entry name" value="IGc1"/>
    <property type="match status" value="3"/>
</dbReference>
<feature type="domain" description="Ig-like" evidence="2">
    <location>
        <begin position="185"/>
        <end position="287"/>
    </location>
</feature>
<evidence type="ECO:0000313" key="3">
    <source>
        <dbReference type="Ensembl" id="ENSLCAP00010040067.1"/>
    </source>
</evidence>
<dbReference type="AlphaFoldDB" id="A0A4W6ER34"/>
<accession>A0A4W6ER34</accession>
<dbReference type="GeneTree" id="ENSGT00940000161491"/>
<name>A0A4W6ER34_LATCA</name>
<dbReference type="CDD" id="cd21819">
    <property type="entry name" value="IgC1_CH1_IgM"/>
    <property type="match status" value="1"/>
</dbReference>
<dbReference type="PANTHER" id="PTHR23411">
    <property type="entry name" value="TAPASIN"/>
    <property type="match status" value="1"/>
</dbReference>
<dbReference type="InParanoid" id="A0A4W6ER34"/>
<evidence type="ECO:0000259" key="2">
    <source>
        <dbReference type="PROSITE" id="PS50835"/>
    </source>
</evidence>
<reference evidence="3" key="3">
    <citation type="submission" date="2025-09" db="UniProtKB">
        <authorList>
            <consortium name="Ensembl"/>
        </authorList>
    </citation>
    <scope>IDENTIFICATION</scope>
</reference>
<dbReference type="InterPro" id="IPR050380">
    <property type="entry name" value="Immune_Resp_Modulators"/>
</dbReference>